<reference evidence="3 5" key="3">
    <citation type="submission" date="2018-11" db="EMBL/GenBank/DDBJ databases">
        <authorList>
            <consortium name="Pathogen Informatics"/>
        </authorList>
    </citation>
    <scope>NUCLEOTIDE SEQUENCE [LARGE SCALE GENOMIC DNA]</scope>
</reference>
<dbReference type="Proteomes" id="UP000004810">
    <property type="component" value="Unassembled WGS sequence"/>
</dbReference>
<reference evidence="4" key="1">
    <citation type="submission" date="2012-08" db="EMBL/GenBank/DDBJ databases">
        <title>The Genome Sequence of Wuchereria bancrofti.</title>
        <authorList>
            <person name="Nutman T.B."/>
            <person name="Fink D.L."/>
            <person name="Russ C."/>
            <person name="Young S."/>
            <person name="Zeng Q."/>
            <person name="Koehrsen M."/>
            <person name="Alvarado L."/>
            <person name="Berlin A."/>
            <person name="Chapman S.B."/>
            <person name="Chen Z."/>
            <person name="Freedman E."/>
            <person name="Gellesch M."/>
            <person name="Goldberg J."/>
            <person name="Griggs A."/>
            <person name="Gujja S."/>
            <person name="Heilman E.R."/>
            <person name="Heiman D."/>
            <person name="Hepburn T."/>
            <person name="Howarth C."/>
            <person name="Jen D."/>
            <person name="Larson L."/>
            <person name="Lewis B."/>
            <person name="Mehta T."/>
            <person name="Park D."/>
            <person name="Pearson M."/>
            <person name="Roberts A."/>
            <person name="Saif S."/>
            <person name="Shea T."/>
            <person name="Shenoy N."/>
            <person name="Sisk P."/>
            <person name="Stolte C."/>
            <person name="Sykes S."/>
            <person name="Walk T."/>
            <person name="White J."/>
            <person name="Yandava C."/>
            <person name="Haas B."/>
            <person name="Henn M.R."/>
            <person name="Nusbaum C."/>
            <person name="Birren B."/>
        </authorList>
    </citation>
    <scope>NUCLEOTIDE SEQUENCE [LARGE SCALE GENOMIC DNA]</scope>
    <source>
        <strain evidence="4">NA</strain>
    </source>
</reference>
<proteinExistence type="predicted"/>
<reference evidence="2" key="2">
    <citation type="submission" date="2012-08" db="EMBL/GenBank/DDBJ databases">
        <title>The Genome Sequence of Wuchereria bancrofti.</title>
        <authorList>
            <consortium name="The Broad Institute Genome Sequencing Platform"/>
            <consortium name="Broad Institute Genome Sequencing Center for Infectious Disease"/>
            <person name="Nutman T.B."/>
            <person name="Fink D.L."/>
            <person name="Russ C."/>
            <person name="Young S."/>
            <person name="Zeng Q."/>
            <person name="Koehrsen M."/>
            <person name="Alvarado L."/>
            <person name="Berlin A."/>
            <person name="Borenstein D."/>
            <person name="Chapman S.B."/>
            <person name="Chen Z."/>
            <person name="Engels R."/>
            <person name="Freedman E."/>
            <person name="Gellesch M."/>
            <person name="Goldberg J."/>
            <person name="Griggs A."/>
            <person name="Gujja S."/>
            <person name="Heilman E.R."/>
            <person name="Heiman D."/>
            <person name="Hepburn T."/>
            <person name="Howarth C."/>
            <person name="Jen D."/>
            <person name="Larson L."/>
            <person name="Lewis B."/>
            <person name="Mehta T."/>
            <person name="Park D."/>
            <person name="Pearson M."/>
            <person name="Richards J."/>
            <person name="Roberts A."/>
            <person name="Saif S."/>
            <person name="Shea T."/>
            <person name="Shenoy N."/>
            <person name="Sisk P."/>
            <person name="Stolte C."/>
            <person name="Sykes S."/>
            <person name="Walk T."/>
            <person name="White J."/>
            <person name="Yandava C."/>
            <person name="Haas B."/>
            <person name="Henn M.R."/>
            <person name="Nusbaum C."/>
            <person name="Birren B."/>
        </authorList>
    </citation>
    <scope>NUCLEOTIDE SEQUENCE</scope>
</reference>
<gene>
    <name evidence="3" type="ORF">WBA_LOCUS742</name>
    <name evidence="2" type="ORF">WUBG_16333</name>
</gene>
<organism evidence="2 4">
    <name type="scientific">Wuchereria bancrofti</name>
    <dbReference type="NCBI Taxonomy" id="6293"/>
    <lineage>
        <taxon>Eukaryota</taxon>
        <taxon>Metazoa</taxon>
        <taxon>Ecdysozoa</taxon>
        <taxon>Nematoda</taxon>
        <taxon>Chromadorea</taxon>
        <taxon>Rhabditida</taxon>
        <taxon>Spirurina</taxon>
        <taxon>Spiruromorpha</taxon>
        <taxon>Filarioidea</taxon>
        <taxon>Onchocercidae</taxon>
        <taxon>Wuchereria</taxon>
    </lineage>
</organism>
<dbReference type="EMBL" id="UYWW01000120">
    <property type="protein sequence ID" value="VDM07356.1"/>
    <property type="molecule type" value="Genomic_DNA"/>
</dbReference>
<evidence type="ECO:0000256" key="1">
    <source>
        <dbReference type="SAM" id="MobiDB-lite"/>
    </source>
</evidence>
<accession>J9AFD3</accession>
<evidence type="ECO:0000313" key="5">
    <source>
        <dbReference type="Proteomes" id="UP000270924"/>
    </source>
</evidence>
<feature type="region of interest" description="Disordered" evidence="1">
    <location>
        <begin position="1"/>
        <end position="41"/>
    </location>
</feature>
<sequence>MESAVKWSGSAESSTKQASRHAHALAPAHNQDGDKCGGSGSDIPAISLMPLFEARDRQKNHIVLALSKLHSVSSFVD</sequence>
<dbReference type="EMBL" id="ADBV01015428">
    <property type="protein sequence ID" value="EJW72760.1"/>
    <property type="molecule type" value="Genomic_DNA"/>
</dbReference>
<protein>
    <submittedName>
        <fullName evidence="2">Uncharacterized protein</fullName>
    </submittedName>
</protein>
<evidence type="ECO:0000313" key="2">
    <source>
        <dbReference type="EMBL" id="EJW72760.1"/>
    </source>
</evidence>
<dbReference type="InParanoid" id="J9AFD3"/>
<dbReference type="AlphaFoldDB" id="J9AFD3"/>
<name>J9AFD3_WUCBA</name>
<evidence type="ECO:0000313" key="4">
    <source>
        <dbReference type="Proteomes" id="UP000004810"/>
    </source>
</evidence>
<dbReference type="Proteomes" id="UP000270924">
    <property type="component" value="Unassembled WGS sequence"/>
</dbReference>
<keyword evidence="5" id="KW-1185">Reference proteome</keyword>
<evidence type="ECO:0000313" key="3">
    <source>
        <dbReference type="EMBL" id="VDM07356.1"/>
    </source>
</evidence>